<keyword evidence="1" id="KW-0472">Membrane</keyword>
<sequence>MKFVERPFYNIKEFDFGAVAWTIIFFVAPMVFWVIPAQARMGLTESMAYLFSLDFYTETTVSTNMLTQIQNKTSYLLNIGKVVVWILSMSALLIFLFKKPKALK</sequence>
<evidence type="ECO:0000313" key="3">
    <source>
        <dbReference type="Proteomes" id="UP000195160"/>
    </source>
</evidence>
<organism evidence="2 3">
    <name type="scientific">Bacillus thuringiensis subsp. medellin</name>
    <dbReference type="NCBI Taxonomy" id="79672"/>
    <lineage>
        <taxon>Bacteria</taxon>
        <taxon>Bacillati</taxon>
        <taxon>Bacillota</taxon>
        <taxon>Bacilli</taxon>
        <taxon>Bacillales</taxon>
        <taxon>Bacillaceae</taxon>
        <taxon>Bacillus</taxon>
        <taxon>Bacillus cereus group</taxon>
    </lineage>
</organism>
<protein>
    <submittedName>
        <fullName evidence="2">Uncharacterized protein</fullName>
    </submittedName>
</protein>
<evidence type="ECO:0000256" key="1">
    <source>
        <dbReference type="SAM" id="Phobius"/>
    </source>
</evidence>
<accession>A0A9X6N4Y6</accession>
<keyword evidence="1" id="KW-1133">Transmembrane helix</keyword>
<keyword evidence="1" id="KW-0812">Transmembrane</keyword>
<dbReference type="AlphaFoldDB" id="A0A9X6N4Y6"/>
<reference evidence="2 3" key="1">
    <citation type="submission" date="2016-10" db="EMBL/GenBank/DDBJ databases">
        <title>Comparative genomics of Bacillus thuringiensis reveals a path to pathogens against multiple invertebrate hosts.</title>
        <authorList>
            <person name="Zheng J."/>
            <person name="Gao Q."/>
            <person name="Liu H."/>
            <person name="Peng D."/>
            <person name="Ruan L."/>
            <person name="Sun M."/>
        </authorList>
    </citation>
    <scope>NUCLEOTIDE SEQUENCE [LARGE SCALE GENOMIC DNA]</scope>
    <source>
        <strain evidence="2">T30001</strain>
    </source>
</reference>
<dbReference type="Proteomes" id="UP000195160">
    <property type="component" value="Unassembled WGS sequence"/>
</dbReference>
<dbReference type="RefSeq" id="WP_088066654.1">
    <property type="nucleotide sequence ID" value="NZ_MOOV01000098.1"/>
</dbReference>
<name>A0A9X6N4Y6_BACTV</name>
<feature type="transmembrane region" description="Helical" evidence="1">
    <location>
        <begin position="75"/>
        <end position="97"/>
    </location>
</feature>
<feature type="transmembrane region" description="Helical" evidence="1">
    <location>
        <begin position="16"/>
        <end position="35"/>
    </location>
</feature>
<gene>
    <name evidence="2" type="ORF">BK784_13550</name>
</gene>
<comment type="caution">
    <text evidence="2">The sequence shown here is derived from an EMBL/GenBank/DDBJ whole genome shotgun (WGS) entry which is preliminary data.</text>
</comment>
<dbReference type="EMBL" id="MOOV01000098">
    <property type="protein sequence ID" value="OUC01060.1"/>
    <property type="molecule type" value="Genomic_DNA"/>
</dbReference>
<proteinExistence type="predicted"/>
<evidence type="ECO:0000313" key="2">
    <source>
        <dbReference type="EMBL" id="OUC01060.1"/>
    </source>
</evidence>